<protein>
    <submittedName>
        <fullName evidence="2">Uncharacterized protein</fullName>
    </submittedName>
</protein>
<sequence length="175" mass="19925">DRPSCINCGRVRCTNIRSSKARFRLVSNKNHGWLHALLKTRGIQLQSEMIICGRCRNLLYREHKHHRYVLDQSTIDSNSLEDASESEEQQQQPKEQEERQSQQTSSAINSGVVLSGVLGNGDDYLYLGMYRDRDLGLSQSRSVSLCITNNRFDFHYATNAAANHLAINILKSILM</sequence>
<reference evidence="2" key="1">
    <citation type="submission" date="2021-02" db="EMBL/GenBank/DDBJ databases">
        <authorList>
            <person name="Nowell W R."/>
        </authorList>
    </citation>
    <scope>NUCLEOTIDE SEQUENCE</scope>
</reference>
<feature type="non-terminal residue" evidence="2">
    <location>
        <position position="1"/>
    </location>
</feature>
<organism evidence="2 3">
    <name type="scientific">Adineta ricciae</name>
    <name type="common">Rotifer</name>
    <dbReference type="NCBI Taxonomy" id="249248"/>
    <lineage>
        <taxon>Eukaryota</taxon>
        <taxon>Metazoa</taxon>
        <taxon>Spiralia</taxon>
        <taxon>Gnathifera</taxon>
        <taxon>Rotifera</taxon>
        <taxon>Eurotatoria</taxon>
        <taxon>Bdelloidea</taxon>
        <taxon>Adinetida</taxon>
        <taxon>Adinetidae</taxon>
        <taxon>Adineta</taxon>
    </lineage>
</organism>
<evidence type="ECO:0000256" key="1">
    <source>
        <dbReference type="SAM" id="MobiDB-lite"/>
    </source>
</evidence>
<proteinExistence type="predicted"/>
<gene>
    <name evidence="2" type="ORF">XAT740_LOCUS59638</name>
</gene>
<dbReference type="AlphaFoldDB" id="A0A816GJK0"/>
<name>A0A816GJK0_ADIRI</name>
<comment type="caution">
    <text evidence="2">The sequence shown here is derived from an EMBL/GenBank/DDBJ whole genome shotgun (WGS) entry which is preliminary data.</text>
</comment>
<keyword evidence="3" id="KW-1185">Reference proteome</keyword>
<dbReference type="EMBL" id="CAJNOR010013979">
    <property type="protein sequence ID" value="CAF1676142.1"/>
    <property type="molecule type" value="Genomic_DNA"/>
</dbReference>
<evidence type="ECO:0000313" key="2">
    <source>
        <dbReference type="EMBL" id="CAF1676142.1"/>
    </source>
</evidence>
<evidence type="ECO:0000313" key="3">
    <source>
        <dbReference type="Proteomes" id="UP000663828"/>
    </source>
</evidence>
<accession>A0A816GJK0</accession>
<dbReference type="Proteomes" id="UP000663828">
    <property type="component" value="Unassembled WGS sequence"/>
</dbReference>
<feature type="region of interest" description="Disordered" evidence="1">
    <location>
        <begin position="77"/>
        <end position="106"/>
    </location>
</feature>